<keyword evidence="1" id="KW-0808">Transferase</keyword>
<evidence type="ECO:0000256" key="1">
    <source>
        <dbReference type="ARBA" id="ARBA00022679"/>
    </source>
</evidence>
<feature type="compositionally biased region" description="Low complexity" evidence="2">
    <location>
        <begin position="14"/>
        <end position="32"/>
    </location>
</feature>
<dbReference type="PANTHER" id="PTHR21015:SF22">
    <property type="entry name" value="GLYCOSYLTRANSFERASE"/>
    <property type="match status" value="1"/>
</dbReference>
<dbReference type="GO" id="GO:0016758">
    <property type="term" value="F:hexosyltransferase activity"/>
    <property type="evidence" value="ECO:0007669"/>
    <property type="project" value="UniProtKB-ARBA"/>
</dbReference>
<name>A0AAD9HIZ0_9PEZI</name>
<reference evidence="4" key="1">
    <citation type="submission" date="2021-06" db="EMBL/GenBank/DDBJ databases">
        <title>Comparative genomics, transcriptomics and evolutionary studies reveal genomic signatures of adaptation to plant cell wall in hemibiotrophic fungi.</title>
        <authorList>
            <consortium name="DOE Joint Genome Institute"/>
            <person name="Baroncelli R."/>
            <person name="Diaz J.F."/>
            <person name="Benocci T."/>
            <person name="Peng M."/>
            <person name="Battaglia E."/>
            <person name="Haridas S."/>
            <person name="Andreopoulos W."/>
            <person name="Labutti K."/>
            <person name="Pangilinan J."/>
            <person name="Floch G.L."/>
            <person name="Makela M.R."/>
            <person name="Henrissat B."/>
            <person name="Grigoriev I.V."/>
            <person name="Crouch J.A."/>
            <person name="De Vries R.P."/>
            <person name="Sukno S.A."/>
            <person name="Thon M.R."/>
        </authorList>
    </citation>
    <scope>NUCLEOTIDE SEQUENCE</scope>
    <source>
        <strain evidence="4">MAFF235873</strain>
    </source>
</reference>
<dbReference type="SUPFAM" id="SSF53756">
    <property type="entry name" value="UDP-Glycosyltransferase/glycogen phosphorylase"/>
    <property type="match status" value="1"/>
</dbReference>
<comment type="caution">
    <text evidence="4">The sequence shown here is derived from an EMBL/GenBank/DDBJ whole genome shotgun (WGS) entry which is preliminary data.</text>
</comment>
<feature type="region of interest" description="Disordered" evidence="2">
    <location>
        <begin position="14"/>
        <end position="43"/>
    </location>
</feature>
<gene>
    <name evidence="4" type="ORF">LX32DRAFT_638773</name>
</gene>
<dbReference type="Pfam" id="PF06722">
    <property type="entry name" value="EryCIII-like_C"/>
    <property type="match status" value="1"/>
</dbReference>
<dbReference type="PANTHER" id="PTHR21015">
    <property type="entry name" value="UDP-N-ACETYLGLUCOSAMINE--N-ACETYLMURAMYL-(PENTAPEPTIDE) PYROPHOSPHORYL-UNDECAPRENOL N-ACETYLGLUCOSAMINE TRANSFERASE 1"/>
    <property type="match status" value="1"/>
</dbReference>
<evidence type="ECO:0000313" key="4">
    <source>
        <dbReference type="EMBL" id="KAK2029800.1"/>
    </source>
</evidence>
<accession>A0AAD9HIZ0</accession>
<feature type="domain" description="Erythromycin biosynthesis protein CIII-like C-terminal" evidence="3">
    <location>
        <begin position="356"/>
        <end position="483"/>
    </location>
</feature>
<dbReference type="Gene3D" id="3.40.50.2000">
    <property type="entry name" value="Glycogen Phosphorylase B"/>
    <property type="match status" value="2"/>
</dbReference>
<dbReference type="GO" id="GO:0008194">
    <property type="term" value="F:UDP-glycosyltransferase activity"/>
    <property type="evidence" value="ECO:0007669"/>
    <property type="project" value="InterPro"/>
</dbReference>
<sequence>MDVETLCYFKDCSSSRGTGYSSSTASPPSNTSEYTMTATTAERPTKRSPLILVTAFPAEGHVNPLLAIASYLAKKHHEVVFLTTPDFRRRVEEAGAEAVCMDSPFTEELFRRLAGTASLPFGPERFALEMKTVFMDTLDSRARKTAEALALLKARDPGRQIIVIEDVLNWSFLPLRYGMPLPQGFTEIPRSIGIGVAAFMLESRDRGPAPYGLPPDSTHSGRLRNVILQDLLEKGPMKPVMDALQEAMERLGCTSAPTKHIFRSGYTAYDATLQLCPPGLEYPTSDLPPSVEFAGVLPRKATGPDFRYPGWWPEVERTQQDNRYRHVIFVSQGTVSSDYTELVLPTLGAFADRHDVLVVAALGTRGAQLPSDMAIPPNARVVDYMPYDAILEYADTFVSNGGYGALTHAVLNGVPVVLAGESQEKSEVAMRAVYAGVGVSLATQRPTAEQVKKGVDEVLRDTKYKKAALRLKSESDSMDALATVEAKVREMTQ</sequence>
<dbReference type="EMBL" id="MU842859">
    <property type="protein sequence ID" value="KAK2029800.1"/>
    <property type="molecule type" value="Genomic_DNA"/>
</dbReference>
<evidence type="ECO:0000313" key="5">
    <source>
        <dbReference type="Proteomes" id="UP001232148"/>
    </source>
</evidence>
<dbReference type="Proteomes" id="UP001232148">
    <property type="component" value="Unassembled WGS sequence"/>
</dbReference>
<dbReference type="CDD" id="cd03784">
    <property type="entry name" value="GT1_Gtf-like"/>
    <property type="match status" value="1"/>
</dbReference>
<keyword evidence="5" id="KW-1185">Reference proteome</keyword>
<dbReference type="AlphaFoldDB" id="A0AAD9HIZ0"/>
<evidence type="ECO:0000259" key="3">
    <source>
        <dbReference type="Pfam" id="PF06722"/>
    </source>
</evidence>
<dbReference type="InterPro" id="IPR010610">
    <property type="entry name" value="EryCIII-like_C"/>
</dbReference>
<evidence type="ECO:0000256" key="2">
    <source>
        <dbReference type="SAM" id="MobiDB-lite"/>
    </source>
</evidence>
<protein>
    <submittedName>
        <fullName evidence="4">UDP-Glycosyltransferase/glycogen phosphorylase</fullName>
    </submittedName>
</protein>
<dbReference type="InterPro" id="IPR002213">
    <property type="entry name" value="UDP_glucos_trans"/>
</dbReference>
<proteinExistence type="predicted"/>
<feature type="compositionally biased region" description="Polar residues" evidence="2">
    <location>
        <begin position="33"/>
        <end position="42"/>
    </location>
</feature>
<organism evidence="4 5">
    <name type="scientific">Colletotrichum zoysiae</name>
    <dbReference type="NCBI Taxonomy" id="1216348"/>
    <lineage>
        <taxon>Eukaryota</taxon>
        <taxon>Fungi</taxon>
        <taxon>Dikarya</taxon>
        <taxon>Ascomycota</taxon>
        <taxon>Pezizomycotina</taxon>
        <taxon>Sordariomycetes</taxon>
        <taxon>Hypocreomycetidae</taxon>
        <taxon>Glomerellales</taxon>
        <taxon>Glomerellaceae</taxon>
        <taxon>Colletotrichum</taxon>
        <taxon>Colletotrichum graminicola species complex</taxon>
    </lineage>
</organism>